<proteinExistence type="predicted"/>
<evidence type="ECO:0000313" key="1">
    <source>
        <dbReference type="EMBL" id="KAK3061301.1"/>
    </source>
</evidence>
<keyword evidence="2" id="KW-1185">Reference proteome</keyword>
<comment type="caution">
    <text evidence="1">The sequence shown here is derived from an EMBL/GenBank/DDBJ whole genome shotgun (WGS) entry which is preliminary data.</text>
</comment>
<gene>
    <name evidence="1" type="ORF">LTS18_006581</name>
</gene>
<organism evidence="1 2">
    <name type="scientific">Coniosporium uncinatum</name>
    <dbReference type="NCBI Taxonomy" id="93489"/>
    <lineage>
        <taxon>Eukaryota</taxon>
        <taxon>Fungi</taxon>
        <taxon>Dikarya</taxon>
        <taxon>Ascomycota</taxon>
        <taxon>Pezizomycotina</taxon>
        <taxon>Dothideomycetes</taxon>
        <taxon>Dothideomycetes incertae sedis</taxon>
        <taxon>Coniosporium</taxon>
    </lineage>
</organism>
<reference evidence="1" key="1">
    <citation type="submission" date="2024-09" db="EMBL/GenBank/DDBJ databases">
        <title>Black Yeasts Isolated from many extreme environments.</title>
        <authorList>
            <person name="Coleine C."/>
            <person name="Stajich J.E."/>
            <person name="Selbmann L."/>
        </authorList>
    </citation>
    <scope>NUCLEOTIDE SEQUENCE</scope>
    <source>
        <strain evidence="1">CCFEE 5737</strain>
    </source>
</reference>
<protein>
    <submittedName>
        <fullName evidence="1">Uncharacterized protein</fullName>
    </submittedName>
</protein>
<dbReference type="EMBL" id="JAWDJW010007934">
    <property type="protein sequence ID" value="KAK3061301.1"/>
    <property type="molecule type" value="Genomic_DNA"/>
</dbReference>
<name>A0ACC3D3H1_9PEZI</name>
<dbReference type="Proteomes" id="UP001186974">
    <property type="component" value="Unassembled WGS sequence"/>
</dbReference>
<accession>A0ACC3D3H1</accession>
<feature type="non-terminal residue" evidence="1">
    <location>
        <position position="1"/>
    </location>
</feature>
<evidence type="ECO:0000313" key="2">
    <source>
        <dbReference type="Proteomes" id="UP001186974"/>
    </source>
</evidence>
<sequence length="62" mass="6785">EAEEGGKIKLSEWKGAGAGDDEDDDGNERGGKKRKRGAKKRKGDKNNVGDVLKVMERQKGEK</sequence>